<dbReference type="Proteomes" id="UP000018769">
    <property type="component" value="Chromosome I"/>
</dbReference>
<evidence type="ECO:0000313" key="3">
    <source>
        <dbReference type="EMBL" id="CDK30229.1"/>
    </source>
</evidence>
<dbReference type="OrthoDB" id="596403at2"/>
<dbReference type="KEGG" id="dpb:BABL1_gene_923"/>
<keyword evidence="1" id="KW-0175">Coiled coil</keyword>
<feature type="chain" id="PRO_5004746095" evidence="2">
    <location>
        <begin position="26"/>
        <end position="763"/>
    </location>
</feature>
<dbReference type="STRING" id="673862.BABL1_gene_923"/>
<keyword evidence="4" id="KW-1185">Reference proteome</keyword>
<feature type="signal peptide" evidence="2">
    <location>
        <begin position="1"/>
        <end position="25"/>
    </location>
</feature>
<name>V6DFA0_9BACT</name>
<dbReference type="AlphaFoldDB" id="V6DFA0"/>
<evidence type="ECO:0000256" key="2">
    <source>
        <dbReference type="SAM" id="SignalP"/>
    </source>
</evidence>
<protein>
    <submittedName>
        <fullName evidence="3">Uncharacterized protein</fullName>
    </submittedName>
</protein>
<dbReference type="PATRIC" id="fig|673862.3.peg.118"/>
<accession>V6DFA0</accession>
<feature type="coiled-coil region" evidence="1">
    <location>
        <begin position="686"/>
        <end position="760"/>
    </location>
</feature>
<dbReference type="RefSeq" id="WP_023791100.1">
    <property type="nucleotide sequence ID" value="NC_023003.1"/>
</dbReference>
<proteinExistence type="predicted"/>
<dbReference type="HOGENOM" id="CLU_365509_0_0_7"/>
<evidence type="ECO:0000313" key="4">
    <source>
        <dbReference type="Proteomes" id="UP000018769"/>
    </source>
</evidence>
<keyword evidence="2" id="KW-0732">Signal</keyword>
<dbReference type="EMBL" id="HG793133">
    <property type="protein sequence ID" value="CDK30229.1"/>
    <property type="molecule type" value="Genomic_DNA"/>
</dbReference>
<gene>
    <name evidence="3" type="ORF">BABL1_gene_923</name>
</gene>
<reference evidence="3 4" key="1">
    <citation type="journal article" date="2015" name="Biol. Direct">
        <title>Babela massiliensis, a representative of a widespread bacterial phylum with unusual adaptations to parasitism in amoebae.</title>
        <authorList>
            <person name="Pagnier I."/>
            <person name="Yutin N."/>
            <person name="Croce O."/>
            <person name="Makarova K.S."/>
            <person name="Wolf Y.I."/>
            <person name="Benamar S."/>
            <person name="Raoult D."/>
            <person name="Koonin E.V."/>
            <person name="La Scola B."/>
        </authorList>
    </citation>
    <scope>NUCLEOTIDE SEQUENCE [LARGE SCALE GENOMIC DNA]</scope>
    <source>
        <strain evidence="4">BABL1</strain>
    </source>
</reference>
<sequence>MNFSKKIFFILIALLGYSDQTFAQAANNLDLNTLINQLINKSKNKELSLSDIPGFSNFAPYVPSSVYNFLKDLKLTNLKAQPYKSTDELISAETNIEGIEAQIRIILGANPSSQASNTSSPNHTTNTSSTYIGYIENIISETEAYVTKIAKDIVSQLSAIKLGLVIELPKGFQFAQLNPDLKFLDSVRLEDGALALGTNFNDPTYGDIKAGLTLIAKAQLEEPFLTANNFIKNATNGAYGLPQTEFELRGNILPGVSGTSIGRTVPGRITFQSSNKPLIEFDNMNFKLIVLPPTKELKYGSGLSLGLSGGLKLLLNNMYSNLSPLDFEAFFNIDTSLKASLSATMSGLLDLKPVGLPFTFGNVTINQDFNIQNMQNLNLKNLVLAGQANFGPANQQSKLISTIDLNFNENNTNIFTYGTLEPATPGRNALSLSDILNLSTTAYTQLKSGESQFKANIPELAIKHAEFFFSPSNIIYGNKTLPGGLTIDTSLDIFGGTANVVFKLDQTGFDATGYIVSEIDLGLVKILGASESKTCQSADLCNIACNGQPTIKTQNILFPNELKNTITNNFTLDSNHIPQLLQNRPDYSKATGGLVNIFFHPPTDVAMLINAKISADAGPDLGVINSDACINATSSGIFAYFQQKVLGVLDTQFSLHAKDYQTPNKQWYICGKATPATENLLVSLIAKRIDQAKQQALSKINDAQNKVSNAQAAYNKALNNAQSKVSDAQAAYNKALNAAKAKISQAADSIQRDLDKAKKACGS</sequence>
<organism evidence="3 4">
    <name type="scientific">Candidatus Babela massiliensis</name>
    <dbReference type="NCBI Taxonomy" id="673862"/>
    <lineage>
        <taxon>Bacteria</taxon>
        <taxon>Candidatus Babelota</taxon>
        <taxon>Candidatus Babeliae</taxon>
        <taxon>Candidatus Babeliales</taxon>
        <taxon>Candidatus Babeliaceae</taxon>
        <taxon>Candidatus Babela</taxon>
    </lineage>
</organism>
<evidence type="ECO:0000256" key="1">
    <source>
        <dbReference type="SAM" id="Coils"/>
    </source>
</evidence>